<keyword evidence="8" id="KW-0274">FAD</keyword>
<dbReference type="Pfam" id="PF02770">
    <property type="entry name" value="Acyl-CoA_dh_M"/>
    <property type="match status" value="1"/>
</dbReference>
<evidence type="ECO:0000313" key="27">
    <source>
        <dbReference type="Proteomes" id="UP000265100"/>
    </source>
</evidence>
<dbReference type="InterPro" id="IPR036250">
    <property type="entry name" value="AcylCo_DH-like_C"/>
</dbReference>
<evidence type="ECO:0000256" key="9">
    <source>
        <dbReference type="ARBA" id="ARBA00022832"/>
    </source>
</evidence>
<comment type="catalytic activity">
    <reaction evidence="16">
        <text>a 2,3-saturated acyl-CoA + oxidized [electron-transfer flavoprotein] + H(+) = a (2E)-enoyl-CoA + reduced [electron-transfer flavoprotein]</text>
        <dbReference type="Rhea" id="RHEA:44704"/>
        <dbReference type="Rhea" id="RHEA-COMP:10685"/>
        <dbReference type="Rhea" id="RHEA-COMP:10686"/>
        <dbReference type="ChEBI" id="CHEBI:15378"/>
        <dbReference type="ChEBI" id="CHEBI:57692"/>
        <dbReference type="ChEBI" id="CHEBI:58307"/>
        <dbReference type="ChEBI" id="CHEBI:58856"/>
        <dbReference type="ChEBI" id="CHEBI:65111"/>
    </reaction>
    <physiologicalReaction direction="left-to-right" evidence="16">
        <dbReference type="Rhea" id="RHEA:44705"/>
    </physiologicalReaction>
</comment>
<dbReference type="Gene3D" id="2.40.110.10">
    <property type="entry name" value="Butyryl-CoA Dehydrogenase, subunit A, domain 2"/>
    <property type="match status" value="1"/>
</dbReference>
<keyword evidence="11" id="KW-0443">Lipid metabolism</keyword>
<keyword evidence="7" id="KW-0285">Flavoprotein</keyword>
<feature type="domain" description="Acyl-CoA dehydrogenase/oxidase C-terminal" evidence="22">
    <location>
        <begin position="573"/>
        <end position="720"/>
    </location>
</feature>
<comment type="cofactor">
    <cofactor evidence="1">
        <name>FAD</name>
        <dbReference type="ChEBI" id="CHEBI:57692"/>
    </cofactor>
</comment>
<dbReference type="GO" id="GO:0050660">
    <property type="term" value="F:flavin adenine dinucleotide binding"/>
    <property type="evidence" value="ECO:0007669"/>
    <property type="project" value="InterPro"/>
</dbReference>
<evidence type="ECO:0000256" key="18">
    <source>
        <dbReference type="ARBA" id="ARBA00048086"/>
    </source>
</evidence>
<evidence type="ECO:0000256" key="3">
    <source>
        <dbReference type="ARBA" id="ARBA00004325"/>
    </source>
</evidence>
<dbReference type="PANTHER" id="PTHR48083">
    <property type="entry name" value="MEDIUM-CHAIN SPECIFIC ACYL-COA DEHYDROGENASE, MITOCHONDRIAL-RELATED"/>
    <property type="match status" value="1"/>
</dbReference>
<reference evidence="26" key="3">
    <citation type="submission" date="2025-08" db="UniProtKB">
        <authorList>
            <consortium name="Ensembl"/>
        </authorList>
    </citation>
    <scope>IDENTIFICATION</scope>
</reference>
<dbReference type="GeneTree" id="ENSGT00940000160993"/>
<evidence type="ECO:0000256" key="13">
    <source>
        <dbReference type="ARBA" id="ARBA00023140"/>
    </source>
</evidence>
<keyword evidence="13" id="KW-0576">Peroxisome</keyword>
<dbReference type="InterPro" id="IPR037069">
    <property type="entry name" value="AcylCoA_DH/ox_N_sf"/>
</dbReference>
<evidence type="ECO:0000256" key="14">
    <source>
        <dbReference type="ARBA" id="ARBA00040622"/>
    </source>
</evidence>
<dbReference type="SUPFAM" id="SSF47203">
    <property type="entry name" value="Acyl-CoA dehydrogenase C-terminal domain-like"/>
    <property type="match status" value="1"/>
</dbReference>
<keyword evidence="10" id="KW-0560">Oxidoreductase</keyword>
<evidence type="ECO:0000313" key="26">
    <source>
        <dbReference type="Ensembl" id="ENSACLP00000059996.1"/>
    </source>
</evidence>
<evidence type="ECO:0000256" key="6">
    <source>
        <dbReference type="ARBA" id="ARBA00011738"/>
    </source>
</evidence>
<dbReference type="SUPFAM" id="SSF56645">
    <property type="entry name" value="Acyl-CoA dehydrogenase NM domain-like"/>
    <property type="match status" value="1"/>
</dbReference>
<evidence type="ECO:0000256" key="12">
    <source>
        <dbReference type="ARBA" id="ARBA00023136"/>
    </source>
</evidence>
<dbReference type="PANTHER" id="PTHR48083:SF13">
    <property type="entry name" value="ACYL-COA DEHYDROGENASE FAMILY MEMBER 11"/>
    <property type="match status" value="1"/>
</dbReference>
<evidence type="ECO:0000259" key="25">
    <source>
        <dbReference type="Pfam" id="PF02771"/>
    </source>
</evidence>
<dbReference type="SUPFAM" id="SSF56112">
    <property type="entry name" value="Protein kinase-like (PK-like)"/>
    <property type="match status" value="1"/>
</dbReference>
<evidence type="ECO:0000256" key="11">
    <source>
        <dbReference type="ARBA" id="ARBA00023098"/>
    </source>
</evidence>
<organism evidence="26 27">
    <name type="scientific">Astatotilapia calliptera</name>
    <name type="common">Eastern happy</name>
    <name type="synonym">Chromis callipterus</name>
    <dbReference type="NCBI Taxonomy" id="8154"/>
    <lineage>
        <taxon>Eukaryota</taxon>
        <taxon>Metazoa</taxon>
        <taxon>Chordata</taxon>
        <taxon>Craniata</taxon>
        <taxon>Vertebrata</taxon>
        <taxon>Euteleostomi</taxon>
        <taxon>Actinopterygii</taxon>
        <taxon>Neopterygii</taxon>
        <taxon>Teleostei</taxon>
        <taxon>Neoteleostei</taxon>
        <taxon>Acanthomorphata</taxon>
        <taxon>Ovalentaria</taxon>
        <taxon>Cichlomorphae</taxon>
        <taxon>Cichliformes</taxon>
        <taxon>Cichlidae</taxon>
        <taxon>African cichlids</taxon>
        <taxon>Pseudocrenilabrinae</taxon>
        <taxon>Haplochromini</taxon>
        <taxon>Astatotilapia</taxon>
    </lineage>
</organism>
<keyword evidence="27" id="KW-1185">Reference proteome</keyword>
<dbReference type="InterPro" id="IPR009075">
    <property type="entry name" value="AcylCo_DH/oxidase_C"/>
</dbReference>
<evidence type="ECO:0000256" key="20">
    <source>
        <dbReference type="ARBA" id="ARBA00048399"/>
    </source>
</evidence>
<evidence type="ECO:0000256" key="17">
    <source>
        <dbReference type="ARBA" id="ARBA00048020"/>
    </source>
</evidence>
<evidence type="ECO:0000256" key="5">
    <source>
        <dbReference type="ARBA" id="ARBA00009347"/>
    </source>
</evidence>
<dbReference type="Ensembl" id="ENSACLT00000095665.1">
    <property type="protein sequence ID" value="ENSACLP00000059996.1"/>
    <property type="gene ID" value="ENSACLG00000027542.2"/>
</dbReference>
<evidence type="ECO:0000256" key="4">
    <source>
        <dbReference type="ARBA" id="ARBA00005005"/>
    </source>
</evidence>
<evidence type="ECO:0000256" key="10">
    <source>
        <dbReference type="ARBA" id="ARBA00023002"/>
    </source>
</evidence>
<evidence type="ECO:0000256" key="16">
    <source>
        <dbReference type="ARBA" id="ARBA00047443"/>
    </source>
</evidence>
<evidence type="ECO:0000256" key="2">
    <source>
        <dbReference type="ARBA" id="ARBA00004275"/>
    </source>
</evidence>
<dbReference type="Pfam" id="PF02771">
    <property type="entry name" value="Acyl-CoA_dh_N"/>
    <property type="match status" value="1"/>
</dbReference>
<dbReference type="CDD" id="cd05154">
    <property type="entry name" value="ACAD10_11_N-like"/>
    <property type="match status" value="1"/>
</dbReference>
<feature type="domain" description="Aminoglycoside phosphotransferase" evidence="23">
    <location>
        <begin position="36"/>
        <end position="256"/>
    </location>
</feature>
<name>A0AAX7U3C6_ASTCA</name>
<evidence type="ECO:0000256" key="21">
    <source>
        <dbReference type="ARBA" id="ARBA00049140"/>
    </source>
</evidence>
<comment type="similarity">
    <text evidence="5">Belongs to the acyl-CoA dehydrogenase family.</text>
</comment>
<feature type="domain" description="Acyl-CoA oxidase/dehydrogenase middle" evidence="24">
    <location>
        <begin position="456"/>
        <end position="561"/>
    </location>
</feature>
<comment type="subunit">
    <text evidence="6">Homodimer.</text>
</comment>
<evidence type="ECO:0000256" key="8">
    <source>
        <dbReference type="ARBA" id="ARBA00022827"/>
    </source>
</evidence>
<sequence>MEEPTTPVRQQHKFNVGRLQRYLTAKTLLSNNDTLTVRQYSAGQSNPTFLIQTPSNSYVLRKQPPGELLPGAHKVDREYRVQKALFSVGFPVPQLLLHCADIEVIGTEFYLMQHVKGRIFRDLRLPGVSPAERTALYVAAVEVLAKLHSLDLPSVNLEAYGRGPGYCRRQVSTWTKQYTAAAHRDIPAMNELSDWLMKNLPASDNEVTLVHGDYRLDNLIFHPTEARVIAVLDWELSTTGQPLADLAYFLMPQYWPASLSVINSGKTDLLFSEISGIPTVEDLISIYCRCRGIPPALPQLNFYLALSVFKMAGIAQGIYARHLLGNASAPNAAQFGQCVEPLAKICSNFWSSACYQHRQGKKPWLAFSLCIITCVCVQIKAREAGLWNLFLPAVSGLTQLDYAYIAEETGHCVFAPEVFNCQAPDTGNMEVLHMFGSEEQKKKWLEPLLRGEIRSCFCMTEPDVASSDATNMECSLHRDKDDYIINGKKWWSSGKYLFFLAGICLFICLLETSALAELHSQHSMILVPMDTAGVKLIRPLTVFGQDDAIHGGHFEVHFENVRVPASSIILGEGRGFEIAQGRLGPGRLHHCMRAVGLAELALELLCQRAATRHTFGKQLYQHEVIAHWIAECRLMIEQTRLLTLNAAHALDTLGSRAARKEIAMIKVAAGRMACKVVDIAIQVYGGAGVSGDVPLAQMYSYVRTLRIADGPDEVHLSSIAYLELRDQLKKAQAKL</sequence>
<dbReference type="AlphaFoldDB" id="A0AAX7U3C6"/>
<dbReference type="GO" id="GO:0033539">
    <property type="term" value="P:fatty acid beta-oxidation using acyl-CoA dehydrogenase"/>
    <property type="evidence" value="ECO:0007669"/>
    <property type="project" value="TreeGrafter"/>
</dbReference>
<dbReference type="InterPro" id="IPR050741">
    <property type="entry name" value="Acyl-CoA_dehydrogenase"/>
</dbReference>
<protein>
    <recommendedName>
        <fullName evidence="14">Acyl-CoA dehydrogenase family member 11</fullName>
    </recommendedName>
</protein>
<dbReference type="InterPro" id="IPR041726">
    <property type="entry name" value="ACAD10_11_N"/>
</dbReference>
<reference evidence="27" key="2">
    <citation type="submission" date="2023-03" db="EMBL/GenBank/DDBJ databases">
        <authorList>
            <consortium name="Wellcome Sanger Institute Data Sharing"/>
        </authorList>
    </citation>
    <scope>NUCLEOTIDE SEQUENCE [LARGE SCALE GENOMIC DNA]</scope>
</reference>
<evidence type="ECO:0000259" key="23">
    <source>
        <dbReference type="Pfam" id="PF01636"/>
    </source>
</evidence>
<dbReference type="Pfam" id="PF01636">
    <property type="entry name" value="APH"/>
    <property type="match status" value="1"/>
</dbReference>
<dbReference type="InterPro" id="IPR046373">
    <property type="entry name" value="Acyl-CoA_Oxase/DH_mid-dom_sf"/>
</dbReference>
<comment type="catalytic activity">
    <reaction evidence="17">
        <text>docosanoyl-CoA + oxidized [electron-transfer flavoprotein] + H(+) = (2E)-docosenoyl-CoA + reduced [electron-transfer flavoprotein]</text>
        <dbReference type="Rhea" id="RHEA:47228"/>
        <dbReference type="Rhea" id="RHEA-COMP:10685"/>
        <dbReference type="Rhea" id="RHEA-COMP:10686"/>
        <dbReference type="ChEBI" id="CHEBI:15378"/>
        <dbReference type="ChEBI" id="CHEBI:57692"/>
        <dbReference type="ChEBI" id="CHEBI:58307"/>
        <dbReference type="ChEBI" id="CHEBI:65059"/>
        <dbReference type="ChEBI" id="CHEBI:74692"/>
    </reaction>
    <physiologicalReaction direction="left-to-right" evidence="17">
        <dbReference type="Rhea" id="RHEA:47229"/>
    </physiologicalReaction>
</comment>
<dbReference type="InterPro" id="IPR006091">
    <property type="entry name" value="Acyl-CoA_Oxase/DH_mid-dom"/>
</dbReference>
<dbReference type="FunFam" id="2.40.110.10:FF:000002">
    <property type="entry name" value="Acyl-CoA dehydrogenase fadE12"/>
    <property type="match status" value="1"/>
</dbReference>
<dbReference type="Gene3D" id="1.10.540.10">
    <property type="entry name" value="Acyl-CoA dehydrogenase/oxidase, N-terminal domain"/>
    <property type="match status" value="1"/>
</dbReference>
<keyword evidence="9" id="KW-0276">Fatty acid metabolism</keyword>
<dbReference type="Gene3D" id="3.30.200.20">
    <property type="entry name" value="Phosphorylase Kinase, domain 1"/>
    <property type="match status" value="1"/>
</dbReference>
<reference evidence="26" key="4">
    <citation type="submission" date="2025-09" db="UniProtKB">
        <authorList>
            <consortium name="Ensembl"/>
        </authorList>
    </citation>
    <scope>IDENTIFICATION</scope>
</reference>
<dbReference type="InterPro" id="IPR009100">
    <property type="entry name" value="AcylCoA_DH/oxidase_NM_dom_sf"/>
</dbReference>
<evidence type="ECO:0000256" key="1">
    <source>
        <dbReference type="ARBA" id="ARBA00001974"/>
    </source>
</evidence>
<evidence type="ECO:0000259" key="24">
    <source>
        <dbReference type="Pfam" id="PF02770"/>
    </source>
</evidence>
<feature type="domain" description="Acyl-CoA dehydrogenase/oxidase N-terminal" evidence="25">
    <location>
        <begin position="380"/>
        <end position="452"/>
    </location>
</feature>
<comment type="function">
    <text evidence="15">Acyl-CoA dehydrogenase, that exhibits maximal activity towards saturated C22-CoA. Probably participates in beta-oxydation and energy production but could also play a role in the metabolism of specific fatty acids to control fatty acids composition of cellular lipids in brain.</text>
</comment>
<proteinExistence type="inferred from homology"/>
<dbReference type="Gene3D" id="3.90.1200.10">
    <property type="match status" value="1"/>
</dbReference>
<dbReference type="Gene3D" id="1.20.140.10">
    <property type="entry name" value="Butyryl-CoA Dehydrogenase, subunit A, domain 3"/>
    <property type="match status" value="1"/>
</dbReference>
<dbReference type="Proteomes" id="UP000265100">
    <property type="component" value="Chromosome 9"/>
</dbReference>
<evidence type="ECO:0000256" key="15">
    <source>
        <dbReference type="ARBA" id="ARBA00046026"/>
    </source>
</evidence>
<dbReference type="InterPro" id="IPR002575">
    <property type="entry name" value="Aminoglycoside_PTrfase"/>
</dbReference>
<dbReference type="GO" id="GO:0003995">
    <property type="term" value="F:acyl-CoA dehydrogenase activity"/>
    <property type="evidence" value="ECO:0007669"/>
    <property type="project" value="TreeGrafter"/>
</dbReference>
<comment type="subcellular location">
    <subcellularLocation>
        <location evidence="3">Mitochondrion membrane</location>
    </subcellularLocation>
    <subcellularLocation>
        <location evidence="2">Peroxisome</location>
    </subcellularLocation>
</comment>
<evidence type="ECO:0000256" key="7">
    <source>
        <dbReference type="ARBA" id="ARBA00022630"/>
    </source>
</evidence>
<evidence type="ECO:0000259" key="22">
    <source>
        <dbReference type="Pfam" id="PF00441"/>
    </source>
</evidence>
<dbReference type="InterPro" id="IPR013786">
    <property type="entry name" value="AcylCoA_DH/ox_N"/>
</dbReference>
<comment type="catalytic activity">
    <reaction evidence="18">
        <text>tetracosanoyl-CoA + oxidized [electron-transfer flavoprotein] + H(+) = (2E)-tetracosenoyl-CoA + reduced [electron-transfer flavoprotein]</text>
        <dbReference type="Rhea" id="RHEA:47232"/>
        <dbReference type="Rhea" id="RHEA-COMP:10685"/>
        <dbReference type="Rhea" id="RHEA-COMP:10686"/>
        <dbReference type="ChEBI" id="CHEBI:15378"/>
        <dbReference type="ChEBI" id="CHEBI:57692"/>
        <dbReference type="ChEBI" id="CHEBI:58307"/>
        <dbReference type="ChEBI" id="CHEBI:65052"/>
        <dbReference type="ChEBI" id="CHEBI:74693"/>
    </reaction>
    <physiologicalReaction direction="left-to-right" evidence="18">
        <dbReference type="Rhea" id="RHEA:47233"/>
    </physiologicalReaction>
</comment>
<accession>A0AAX7U3C6</accession>
<evidence type="ECO:0000256" key="19">
    <source>
        <dbReference type="ARBA" id="ARBA00048395"/>
    </source>
</evidence>
<reference evidence="26 27" key="1">
    <citation type="submission" date="2018-05" db="EMBL/GenBank/DDBJ databases">
        <authorList>
            <person name="Datahose"/>
        </authorList>
    </citation>
    <scope>NUCLEOTIDE SEQUENCE</scope>
</reference>
<gene>
    <name evidence="26" type="primary">ACAD11</name>
</gene>
<comment type="catalytic activity">
    <reaction evidence="20">
        <text>hexacosanoyl-CoA + oxidized [electron-transfer flavoprotein] + H(+) = (2E)-hexacosenoyl-CoA + reduced [electron-transfer flavoprotein]</text>
        <dbReference type="Rhea" id="RHEA:48216"/>
        <dbReference type="Rhea" id="RHEA-COMP:10685"/>
        <dbReference type="Rhea" id="RHEA-COMP:10686"/>
        <dbReference type="ChEBI" id="CHEBI:15378"/>
        <dbReference type="ChEBI" id="CHEBI:57692"/>
        <dbReference type="ChEBI" id="CHEBI:58307"/>
        <dbReference type="ChEBI" id="CHEBI:64868"/>
        <dbReference type="ChEBI" id="CHEBI:74281"/>
    </reaction>
    <physiologicalReaction direction="left-to-right" evidence="20">
        <dbReference type="Rhea" id="RHEA:48217"/>
    </physiologicalReaction>
</comment>
<comment type="catalytic activity">
    <reaction evidence="19">
        <text>tricosanoyl-CoA + oxidized [electron-transfer flavoprotein] + H(+) = (2E)-tricosenoyl-CoA + reduced [electron-transfer flavoprotein]</text>
        <dbReference type="Rhea" id="RHEA:48220"/>
        <dbReference type="Rhea" id="RHEA-COMP:10685"/>
        <dbReference type="Rhea" id="RHEA-COMP:10686"/>
        <dbReference type="ChEBI" id="CHEBI:15378"/>
        <dbReference type="ChEBI" id="CHEBI:57692"/>
        <dbReference type="ChEBI" id="CHEBI:58307"/>
        <dbReference type="ChEBI" id="CHEBI:90118"/>
        <dbReference type="ChEBI" id="CHEBI:90119"/>
    </reaction>
    <physiologicalReaction direction="left-to-right" evidence="19">
        <dbReference type="Rhea" id="RHEA:48221"/>
    </physiologicalReaction>
</comment>
<comment type="pathway">
    <text evidence="4">Lipid metabolism; fatty acid beta-oxidation.</text>
</comment>
<dbReference type="GO" id="GO:0005777">
    <property type="term" value="C:peroxisome"/>
    <property type="evidence" value="ECO:0007669"/>
    <property type="project" value="UniProtKB-SubCell"/>
</dbReference>
<dbReference type="Pfam" id="PF00441">
    <property type="entry name" value="Acyl-CoA_dh_1"/>
    <property type="match status" value="1"/>
</dbReference>
<keyword evidence="12" id="KW-0472">Membrane</keyword>
<dbReference type="GO" id="GO:0031966">
    <property type="term" value="C:mitochondrial membrane"/>
    <property type="evidence" value="ECO:0007669"/>
    <property type="project" value="UniProtKB-SubCell"/>
</dbReference>
<comment type="catalytic activity">
    <reaction evidence="21">
        <text>eicosanoyl-CoA + oxidized [electron-transfer flavoprotein] + H(+) = (2E)-eicosenoyl-CoA + reduced [electron-transfer flavoprotein]</text>
        <dbReference type="Rhea" id="RHEA:47236"/>
        <dbReference type="Rhea" id="RHEA-COMP:10685"/>
        <dbReference type="Rhea" id="RHEA-COMP:10686"/>
        <dbReference type="ChEBI" id="CHEBI:15378"/>
        <dbReference type="ChEBI" id="CHEBI:57380"/>
        <dbReference type="ChEBI" id="CHEBI:57692"/>
        <dbReference type="ChEBI" id="CHEBI:58307"/>
        <dbReference type="ChEBI" id="CHEBI:74691"/>
    </reaction>
    <physiologicalReaction direction="left-to-right" evidence="21">
        <dbReference type="Rhea" id="RHEA:47237"/>
    </physiologicalReaction>
</comment>
<dbReference type="InterPro" id="IPR011009">
    <property type="entry name" value="Kinase-like_dom_sf"/>
</dbReference>